<dbReference type="NCBIfam" id="NF008273">
    <property type="entry name" value="PRK11050.1"/>
    <property type="match status" value="1"/>
</dbReference>
<dbReference type="Gene3D" id="1.10.60.10">
    <property type="entry name" value="Iron dependent repressor, metal binding and dimerisation domain"/>
    <property type="match status" value="1"/>
</dbReference>
<evidence type="ECO:0000256" key="2">
    <source>
        <dbReference type="ARBA" id="ARBA00007871"/>
    </source>
</evidence>
<dbReference type="Pfam" id="PF01325">
    <property type="entry name" value="Fe_dep_repress"/>
    <property type="match status" value="1"/>
</dbReference>
<keyword evidence="8" id="KW-0238">DNA-binding</keyword>
<dbReference type="GO" id="GO:0046983">
    <property type="term" value="F:protein dimerization activity"/>
    <property type="evidence" value="ECO:0007669"/>
    <property type="project" value="InterPro"/>
</dbReference>
<reference evidence="15" key="1">
    <citation type="submission" date="2022-08" db="EMBL/GenBank/DDBJ databases">
        <title>Nisaea acidiphila sp. nov., isolated from a marine algal debris and emended description of the genus Nisaea Urios et al. 2008.</title>
        <authorList>
            <person name="Kwon K."/>
        </authorList>
    </citation>
    <scope>NUCLEOTIDE SEQUENCE</scope>
    <source>
        <strain evidence="15">MEBiC11861</strain>
    </source>
</reference>
<keyword evidence="7" id="KW-0805">Transcription regulation</keyword>
<dbReference type="Gene3D" id="1.10.10.10">
    <property type="entry name" value="Winged helix-like DNA-binding domain superfamily/Winged helix DNA-binding domain"/>
    <property type="match status" value="1"/>
</dbReference>
<evidence type="ECO:0000256" key="12">
    <source>
        <dbReference type="ARBA" id="ARBA00025185"/>
    </source>
</evidence>
<evidence type="ECO:0000256" key="13">
    <source>
        <dbReference type="ARBA" id="ARBA00032593"/>
    </source>
</evidence>
<dbReference type="InterPro" id="IPR036388">
    <property type="entry name" value="WH-like_DNA-bd_sf"/>
</dbReference>
<evidence type="ECO:0000313" key="15">
    <source>
        <dbReference type="EMBL" id="UUX48431.1"/>
    </source>
</evidence>
<evidence type="ECO:0000313" key="16">
    <source>
        <dbReference type="Proteomes" id="UP001060336"/>
    </source>
</evidence>
<dbReference type="SUPFAM" id="SSF46785">
    <property type="entry name" value="Winged helix' DNA-binding domain"/>
    <property type="match status" value="1"/>
</dbReference>
<keyword evidence="9" id="KW-0010">Activator</keyword>
<dbReference type="InterPro" id="IPR022689">
    <property type="entry name" value="Iron_dep_repressor"/>
</dbReference>
<dbReference type="PROSITE" id="PS50944">
    <property type="entry name" value="HTH_DTXR"/>
    <property type="match status" value="1"/>
</dbReference>
<proteinExistence type="inferred from homology"/>
<evidence type="ECO:0000256" key="8">
    <source>
        <dbReference type="ARBA" id="ARBA00023125"/>
    </source>
</evidence>
<dbReference type="InterPro" id="IPR001367">
    <property type="entry name" value="Fe_dep_repressor"/>
</dbReference>
<keyword evidence="6" id="KW-0678">Repressor</keyword>
<dbReference type="Pfam" id="PF02742">
    <property type="entry name" value="Fe_dep_repr_C"/>
    <property type="match status" value="1"/>
</dbReference>
<gene>
    <name evidence="15" type="primary">mntR</name>
    <name evidence="15" type="ORF">NUH88_13520</name>
</gene>
<dbReference type="SMART" id="SM00419">
    <property type="entry name" value="HTH_CRP"/>
    <property type="match status" value="1"/>
</dbReference>
<dbReference type="GO" id="GO:0003700">
    <property type="term" value="F:DNA-binding transcription factor activity"/>
    <property type="evidence" value="ECO:0007669"/>
    <property type="project" value="InterPro"/>
</dbReference>
<evidence type="ECO:0000256" key="5">
    <source>
        <dbReference type="ARBA" id="ARBA00022490"/>
    </source>
</evidence>
<dbReference type="KEGG" id="naci:NUH88_13520"/>
<comment type="subunit">
    <text evidence="3">Homodimer.</text>
</comment>
<keyword evidence="16" id="KW-1185">Reference proteome</keyword>
<evidence type="ECO:0000256" key="9">
    <source>
        <dbReference type="ARBA" id="ARBA00023159"/>
    </source>
</evidence>
<protein>
    <recommendedName>
        <fullName evidence="4">Transcriptional regulator MntR</fullName>
    </recommendedName>
    <alternativeName>
        <fullName evidence="13">Manganese transport regulator</fullName>
    </alternativeName>
</protein>
<evidence type="ECO:0000259" key="14">
    <source>
        <dbReference type="PROSITE" id="PS50944"/>
    </source>
</evidence>
<dbReference type="Proteomes" id="UP001060336">
    <property type="component" value="Chromosome"/>
</dbReference>
<dbReference type="InterPro" id="IPR012318">
    <property type="entry name" value="HTH_CRP"/>
</dbReference>
<feature type="domain" description="HTH dtxR-type" evidence="14">
    <location>
        <begin position="42"/>
        <end position="99"/>
    </location>
</feature>
<dbReference type="InterPro" id="IPR000835">
    <property type="entry name" value="HTH_MarR-typ"/>
</dbReference>
<dbReference type="InterPro" id="IPR050536">
    <property type="entry name" value="DtxR_MntR_Metal-Reg"/>
</dbReference>
<evidence type="ECO:0000256" key="7">
    <source>
        <dbReference type="ARBA" id="ARBA00023015"/>
    </source>
</evidence>
<dbReference type="SMART" id="SM00529">
    <property type="entry name" value="HTH_DTXR"/>
    <property type="match status" value="1"/>
</dbReference>
<dbReference type="InterPro" id="IPR022687">
    <property type="entry name" value="HTH_DTXR"/>
</dbReference>
<evidence type="ECO:0000256" key="3">
    <source>
        <dbReference type="ARBA" id="ARBA00011738"/>
    </source>
</evidence>
<sequence length="167" mass="18629">MTRARSSKKTEDKDMPVIDLGDSNKRAALFERIRRDHSVEIAEDYVELIADLIETNGEARLVDLADHLGVSRPTVNNTIQRLQKEGLVESKPYRAIFLTDKGRAVAEHARQRHHLVLEFLHLIGVPANIAEADAEGLEHHLSEQTLECLGRATELLKKVAAKDGGHS</sequence>
<dbReference type="InterPro" id="IPR036390">
    <property type="entry name" value="WH_DNA-bd_sf"/>
</dbReference>
<dbReference type="PANTHER" id="PTHR33238:SF11">
    <property type="entry name" value="TRANSCRIPTIONAL REGULATOR MNTR"/>
    <property type="match status" value="1"/>
</dbReference>
<evidence type="ECO:0000256" key="1">
    <source>
        <dbReference type="ARBA" id="ARBA00004496"/>
    </source>
</evidence>
<dbReference type="SMART" id="SM00347">
    <property type="entry name" value="HTH_MARR"/>
    <property type="match status" value="1"/>
</dbReference>
<comment type="similarity">
    <text evidence="2">Belongs to the DtxR/MntR family.</text>
</comment>
<dbReference type="GO" id="GO:0046914">
    <property type="term" value="F:transition metal ion binding"/>
    <property type="evidence" value="ECO:0007669"/>
    <property type="project" value="InterPro"/>
</dbReference>
<dbReference type="InterPro" id="IPR036421">
    <property type="entry name" value="Fe_dep_repressor_sf"/>
</dbReference>
<organism evidence="15 16">
    <name type="scientific">Nisaea acidiphila</name>
    <dbReference type="NCBI Taxonomy" id="1862145"/>
    <lineage>
        <taxon>Bacteria</taxon>
        <taxon>Pseudomonadati</taxon>
        <taxon>Pseudomonadota</taxon>
        <taxon>Alphaproteobacteria</taxon>
        <taxon>Rhodospirillales</taxon>
        <taxon>Thalassobaculaceae</taxon>
        <taxon>Nisaea</taxon>
    </lineage>
</organism>
<evidence type="ECO:0000256" key="4">
    <source>
        <dbReference type="ARBA" id="ARBA00022386"/>
    </source>
</evidence>
<dbReference type="AlphaFoldDB" id="A0A9J7AMN7"/>
<evidence type="ECO:0000256" key="6">
    <source>
        <dbReference type="ARBA" id="ARBA00022491"/>
    </source>
</evidence>
<comment type="subcellular location">
    <subcellularLocation>
        <location evidence="1">Cytoplasm</location>
    </subcellularLocation>
</comment>
<name>A0A9J7AMN7_9PROT</name>
<keyword evidence="11" id="KW-0464">Manganese</keyword>
<dbReference type="GO" id="GO:0003677">
    <property type="term" value="F:DNA binding"/>
    <property type="evidence" value="ECO:0007669"/>
    <property type="project" value="UniProtKB-KW"/>
</dbReference>
<keyword evidence="5" id="KW-0963">Cytoplasm</keyword>
<dbReference type="GO" id="GO:0005737">
    <property type="term" value="C:cytoplasm"/>
    <property type="evidence" value="ECO:0007669"/>
    <property type="project" value="UniProtKB-SubCell"/>
</dbReference>
<evidence type="ECO:0000256" key="11">
    <source>
        <dbReference type="ARBA" id="ARBA00023211"/>
    </source>
</evidence>
<dbReference type="EMBL" id="CP102480">
    <property type="protein sequence ID" value="UUX48431.1"/>
    <property type="molecule type" value="Genomic_DNA"/>
</dbReference>
<dbReference type="PANTHER" id="PTHR33238">
    <property type="entry name" value="IRON (METAL) DEPENDENT REPRESSOR, DTXR FAMILY"/>
    <property type="match status" value="1"/>
</dbReference>
<dbReference type="RefSeq" id="WP_257766938.1">
    <property type="nucleotide sequence ID" value="NZ_CP102480.1"/>
</dbReference>
<evidence type="ECO:0000256" key="10">
    <source>
        <dbReference type="ARBA" id="ARBA00023163"/>
    </source>
</evidence>
<comment type="function">
    <text evidence="12">In the presence of manganese, represses expression of mntH and mntS. Up-regulates expression of mntP.</text>
</comment>
<keyword evidence="10" id="KW-0804">Transcription</keyword>
<accession>A0A9J7AMN7</accession>